<name>A0A411PGC5_9GAMM</name>
<keyword evidence="2 3" id="KW-0732">Signal</keyword>
<dbReference type="AlphaFoldDB" id="A0A411PGC5"/>
<dbReference type="Proteomes" id="UP000291106">
    <property type="component" value="Chromosome"/>
</dbReference>
<dbReference type="InterPro" id="IPR038352">
    <property type="entry name" value="Imelysin_sf"/>
</dbReference>
<gene>
    <name evidence="5" type="ORF">EXU30_07450</name>
</gene>
<reference evidence="5 6" key="1">
    <citation type="submission" date="2019-02" db="EMBL/GenBank/DDBJ databases">
        <title>Shewanella sp. D4-2 isolated from Dokdo Island.</title>
        <authorList>
            <person name="Baek K."/>
        </authorList>
    </citation>
    <scope>NUCLEOTIDE SEQUENCE [LARGE SCALE GENOMIC DNA]</scope>
    <source>
        <strain evidence="5 6">D4-2</strain>
    </source>
</reference>
<dbReference type="CDD" id="cd14659">
    <property type="entry name" value="Imelysin-like_IPPA"/>
    <property type="match status" value="1"/>
</dbReference>
<evidence type="ECO:0000313" key="6">
    <source>
        <dbReference type="Proteomes" id="UP000291106"/>
    </source>
</evidence>
<dbReference type="InterPro" id="IPR018976">
    <property type="entry name" value="Imelysin-like"/>
</dbReference>
<dbReference type="KEGG" id="smai:EXU30_07450"/>
<accession>A0A411PGC5</accession>
<keyword evidence="6" id="KW-1185">Reference proteome</keyword>
<evidence type="ECO:0000256" key="3">
    <source>
        <dbReference type="SAM" id="SignalP"/>
    </source>
</evidence>
<protein>
    <submittedName>
        <fullName evidence="5">Peptidase M75</fullName>
    </submittedName>
</protein>
<comment type="subcellular location">
    <subcellularLocation>
        <location evidence="1">Cell envelope</location>
    </subcellularLocation>
</comment>
<sequence>MQYRTVLSSLFLAMTAALATGCGESTSSEVGPDYGNGGDTTGDFDQAALVANIVDGVITPTFEQLAQVSSTQQQQLSAMCSAESAFQQGNVDQNAYDQAVASAKQSWRDAMTQWQRVELMQIGPLLANDGALRNKIYSWPVKSSCGVDLDVVSFEKGDINGVPYDIATRTPARKGMLALEHLLFSQSLEHTCTGSVVPDGWDNRTDDSRRIARCEFAVEVATDINNNANELVSEWTASDGYAAKLKQAGTAGSEFETVHAAVNKLSDALFYIDSVTKDAKLATPLGQFANSCGTSVCVEDVESPIAMHSIENIVSNLQALKALYQGDEGIGFDDYLIDEDAQETADKITAAIDAAIADASAYQASLSQTLTDNEQQVITTHGEVKAVTDQLKSDFINTLALELPQTSAGDND</sequence>
<dbReference type="Gene3D" id="1.20.1420.20">
    <property type="entry name" value="M75 peptidase, HXXE motif"/>
    <property type="match status" value="1"/>
</dbReference>
<evidence type="ECO:0000313" key="5">
    <source>
        <dbReference type="EMBL" id="QBF82548.1"/>
    </source>
</evidence>
<dbReference type="OrthoDB" id="7058523at2"/>
<evidence type="ECO:0000256" key="1">
    <source>
        <dbReference type="ARBA" id="ARBA00004196"/>
    </source>
</evidence>
<dbReference type="EMBL" id="CP036200">
    <property type="protein sequence ID" value="QBF82548.1"/>
    <property type="molecule type" value="Genomic_DNA"/>
</dbReference>
<dbReference type="GO" id="GO:0030313">
    <property type="term" value="C:cell envelope"/>
    <property type="evidence" value="ECO:0007669"/>
    <property type="project" value="UniProtKB-SubCell"/>
</dbReference>
<organism evidence="5 6">
    <name type="scientific">Shewanella maritima</name>
    <dbReference type="NCBI Taxonomy" id="2520507"/>
    <lineage>
        <taxon>Bacteria</taxon>
        <taxon>Pseudomonadati</taxon>
        <taxon>Pseudomonadota</taxon>
        <taxon>Gammaproteobacteria</taxon>
        <taxon>Alteromonadales</taxon>
        <taxon>Shewanellaceae</taxon>
        <taxon>Shewanella</taxon>
    </lineage>
</organism>
<feature type="domain" description="Imelysin-like" evidence="4">
    <location>
        <begin position="58"/>
        <end position="391"/>
    </location>
</feature>
<dbReference type="InterPro" id="IPR034984">
    <property type="entry name" value="Imelysin-like_IPPA"/>
</dbReference>
<feature type="chain" id="PRO_5019346598" evidence="3">
    <location>
        <begin position="20"/>
        <end position="412"/>
    </location>
</feature>
<dbReference type="RefSeq" id="WP_130598786.1">
    <property type="nucleotide sequence ID" value="NZ_CP036200.1"/>
</dbReference>
<proteinExistence type="predicted"/>
<feature type="signal peptide" evidence="3">
    <location>
        <begin position="1"/>
        <end position="19"/>
    </location>
</feature>
<evidence type="ECO:0000256" key="2">
    <source>
        <dbReference type="ARBA" id="ARBA00022729"/>
    </source>
</evidence>
<dbReference type="Pfam" id="PF09375">
    <property type="entry name" value="Peptidase_M75"/>
    <property type="match status" value="1"/>
</dbReference>
<evidence type="ECO:0000259" key="4">
    <source>
        <dbReference type="Pfam" id="PF09375"/>
    </source>
</evidence>
<dbReference type="PROSITE" id="PS51257">
    <property type="entry name" value="PROKAR_LIPOPROTEIN"/>
    <property type="match status" value="1"/>
</dbReference>